<reference evidence="2 3" key="1">
    <citation type="submission" date="2018-09" db="EMBL/GenBank/DDBJ databases">
        <authorList>
            <person name="Li J."/>
        </authorList>
    </citation>
    <scope>NUCLEOTIDE SEQUENCE [LARGE SCALE GENOMIC DNA]</scope>
    <source>
        <strain evidence="2 3">2129</strain>
    </source>
</reference>
<feature type="region of interest" description="Disordered" evidence="1">
    <location>
        <begin position="84"/>
        <end position="107"/>
    </location>
</feature>
<feature type="compositionally biased region" description="Low complexity" evidence="1">
    <location>
        <begin position="16"/>
        <end position="30"/>
    </location>
</feature>
<keyword evidence="3" id="KW-1185">Reference proteome</keyword>
<feature type="compositionally biased region" description="Basic residues" evidence="1">
    <location>
        <begin position="1"/>
        <end position="10"/>
    </location>
</feature>
<name>A0ABN5PSM2_9ACTO</name>
<proteinExistence type="predicted"/>
<dbReference type="RefSeq" id="WP_120204290.1">
    <property type="nucleotide sequence ID" value="NZ_CP032514.1"/>
</dbReference>
<feature type="region of interest" description="Disordered" evidence="1">
    <location>
        <begin position="144"/>
        <end position="194"/>
    </location>
</feature>
<evidence type="ECO:0000313" key="3">
    <source>
        <dbReference type="Proteomes" id="UP000273001"/>
    </source>
</evidence>
<organism evidence="2 3">
    <name type="scientific">Actinomyces lilanjuaniae</name>
    <dbReference type="NCBI Taxonomy" id="2321394"/>
    <lineage>
        <taxon>Bacteria</taxon>
        <taxon>Bacillati</taxon>
        <taxon>Actinomycetota</taxon>
        <taxon>Actinomycetes</taxon>
        <taxon>Actinomycetales</taxon>
        <taxon>Actinomycetaceae</taxon>
        <taxon>Actinomyces</taxon>
    </lineage>
</organism>
<sequence>MHTTRSRSRLLRFLTGDGDAAGAAAPAPSQGPGGDTTGDGAAAHSPQDGGFVPPSSQAELDRIIGERLARERAKYSDYEDLRRKAGAAEQAEEAARDAQARAEAAEATAMRSEVAAAKGVPSQFLAGTDREAVEAAADALLAWRDSTRGQAPLGPGATTPRGRDAGAAGGRGGGLEAGRAWFTEHFSRRGGSGS</sequence>
<evidence type="ECO:0000256" key="1">
    <source>
        <dbReference type="SAM" id="MobiDB-lite"/>
    </source>
</evidence>
<protein>
    <submittedName>
        <fullName evidence="2">Uncharacterized protein</fullName>
    </submittedName>
</protein>
<accession>A0ABN5PSM2</accession>
<dbReference type="Proteomes" id="UP000273001">
    <property type="component" value="Chromosome"/>
</dbReference>
<feature type="region of interest" description="Disordered" evidence="1">
    <location>
        <begin position="1"/>
        <end position="56"/>
    </location>
</feature>
<gene>
    <name evidence="2" type="ORF">D5R93_05755</name>
</gene>
<dbReference type="EMBL" id="CP032514">
    <property type="protein sequence ID" value="AYD89676.1"/>
    <property type="molecule type" value="Genomic_DNA"/>
</dbReference>
<feature type="compositionally biased region" description="Gly residues" evidence="1">
    <location>
        <begin position="167"/>
        <end position="176"/>
    </location>
</feature>
<evidence type="ECO:0000313" key="2">
    <source>
        <dbReference type="EMBL" id="AYD89676.1"/>
    </source>
</evidence>
<feature type="compositionally biased region" description="Basic and acidic residues" evidence="1">
    <location>
        <begin position="93"/>
        <end position="104"/>
    </location>
</feature>